<dbReference type="InterPro" id="IPR036324">
    <property type="entry name" value="Mn/Fe_SOD_N_sf"/>
</dbReference>
<comment type="similarity">
    <text evidence="1 7">Belongs to the iron/manganese superoxide dismutase family.</text>
</comment>
<proteinExistence type="inferred from homology"/>
<reference evidence="10 12" key="2">
    <citation type="journal article" date="2016" name="Genome Announc.">
        <title>Genome Sequence of Nitrosomonas communis Strain Nm2, a Mesophilic Ammonia-Oxidizing Bacterium Isolated from Mediterranean Soil.</title>
        <authorList>
            <person name="Kozlowski J.A."/>
            <person name="Kits K.D."/>
            <person name="Stein L.Y."/>
        </authorList>
    </citation>
    <scope>NUCLEOTIDE SEQUENCE [LARGE SCALE GENOMIC DNA]</scope>
    <source>
        <strain evidence="10 12">Nm2</strain>
    </source>
</reference>
<evidence type="ECO:0000256" key="2">
    <source>
        <dbReference type="ARBA" id="ARBA00022723"/>
    </source>
</evidence>
<sequence length="213" mass="23546">MSTNLENFSKAAQSGNTYVLAPLPYADNALEPVISAHTMSFHYGKHHKAYVDNLNKLLADNNALAGQSLENIITATAGQADKAGIFNNAAQVWNHMFYWHSLSPEGGGEPPANLKQKIEASFGSVDACKKEFANAAVTQFGSGWAWLVQEGDKLAILKTSNADSPLTKNSRPLLTIDVWEHAYYLDYQNRRPDYVNTILDKLINWEFAASNLR</sequence>
<feature type="binding site" evidence="6">
    <location>
        <position position="181"/>
    </location>
    <ligand>
        <name>Mn(2+)</name>
        <dbReference type="ChEBI" id="CHEBI:29035"/>
    </ligand>
</feature>
<feature type="binding site" evidence="6">
    <location>
        <position position="42"/>
    </location>
    <ligand>
        <name>Mn(2+)</name>
        <dbReference type="ChEBI" id="CHEBI:29035"/>
    </ligand>
</feature>
<dbReference type="Gene3D" id="1.10.287.990">
    <property type="entry name" value="Fe,Mn superoxide dismutase (SOD) domain"/>
    <property type="match status" value="1"/>
</dbReference>
<dbReference type="GO" id="GO:0004784">
    <property type="term" value="F:superoxide dismutase activity"/>
    <property type="evidence" value="ECO:0007669"/>
    <property type="project" value="UniProtKB-EC"/>
</dbReference>
<dbReference type="PATRIC" id="fig|44574.3.peg.3479"/>
<dbReference type="FunFam" id="1.10.287.990:FF:000002">
    <property type="entry name" value="Superoxide dismutase"/>
    <property type="match status" value="1"/>
</dbReference>
<dbReference type="FunFam" id="3.55.40.20:FF:000001">
    <property type="entry name" value="Superoxide dismutase"/>
    <property type="match status" value="1"/>
</dbReference>
<reference evidence="12" key="1">
    <citation type="submission" date="2015-05" db="EMBL/GenBank/DDBJ databases">
        <title>Draft genome of Nitrosomonas communis strain Nm2.</title>
        <authorList>
            <person name="Kozlowski J.A."/>
            <person name="Kits K.D."/>
            <person name="Stein L.Y."/>
        </authorList>
    </citation>
    <scope>NUCLEOTIDE SEQUENCE [LARGE SCALE GENOMIC DNA]</scope>
    <source>
        <strain evidence="12">Nm2</strain>
    </source>
</reference>
<dbReference type="EC" id="1.15.1.1" evidence="7"/>
<accession>A0A0F7KIK2</accession>
<evidence type="ECO:0000256" key="5">
    <source>
        <dbReference type="ARBA" id="ARBA00049204"/>
    </source>
</evidence>
<evidence type="ECO:0000256" key="3">
    <source>
        <dbReference type="ARBA" id="ARBA00023002"/>
    </source>
</evidence>
<evidence type="ECO:0000259" key="9">
    <source>
        <dbReference type="Pfam" id="PF02777"/>
    </source>
</evidence>
<dbReference type="KEGG" id="nco:AAW31_14360"/>
<dbReference type="AlphaFoldDB" id="A0A0F7KIK2"/>
<dbReference type="SUPFAM" id="SSF54719">
    <property type="entry name" value="Fe,Mn superoxide dismutase (SOD), C-terminal domain"/>
    <property type="match status" value="1"/>
</dbReference>
<dbReference type="InterPro" id="IPR019833">
    <property type="entry name" value="Mn/Fe_SOD_BS"/>
</dbReference>
<evidence type="ECO:0000313" key="12">
    <source>
        <dbReference type="Proteomes" id="UP000034156"/>
    </source>
</evidence>
<dbReference type="GO" id="GO:0005737">
    <property type="term" value="C:cytoplasm"/>
    <property type="evidence" value="ECO:0007669"/>
    <property type="project" value="UniProtKB-ARBA"/>
</dbReference>
<dbReference type="Pfam" id="PF02777">
    <property type="entry name" value="Sod_Fe_C"/>
    <property type="match status" value="1"/>
</dbReference>
<dbReference type="GO" id="GO:0046914">
    <property type="term" value="F:transition metal ion binding"/>
    <property type="evidence" value="ECO:0007669"/>
    <property type="project" value="UniProtKB-ARBA"/>
</dbReference>
<dbReference type="EMBL" id="VNHT01000002">
    <property type="protein sequence ID" value="TYP94312.1"/>
    <property type="molecule type" value="Genomic_DNA"/>
</dbReference>
<dbReference type="EMBL" id="CP011451">
    <property type="protein sequence ID" value="AKH38724.1"/>
    <property type="molecule type" value="Genomic_DNA"/>
</dbReference>
<name>A0A0F7KIK2_9PROT</name>
<evidence type="ECO:0000256" key="4">
    <source>
        <dbReference type="ARBA" id="ARBA00023004"/>
    </source>
</evidence>
<dbReference type="InterPro" id="IPR001189">
    <property type="entry name" value="Mn/Fe_SOD"/>
</dbReference>
<comment type="function">
    <text evidence="7">Destroys radicals which are normally produced within the cells and which are toxic to biological systems.</text>
</comment>
<evidence type="ECO:0000313" key="11">
    <source>
        <dbReference type="EMBL" id="TYP94312.1"/>
    </source>
</evidence>
<keyword evidence="12" id="KW-1185">Reference proteome</keyword>
<evidence type="ECO:0000256" key="1">
    <source>
        <dbReference type="ARBA" id="ARBA00008714"/>
    </source>
</evidence>
<reference evidence="11 13" key="3">
    <citation type="submission" date="2019-07" db="EMBL/GenBank/DDBJ databases">
        <title>Active sludge and wastewater microbial communities from Klosterneuburg, Austria.</title>
        <authorList>
            <person name="Wagner M."/>
        </authorList>
    </citation>
    <scope>NUCLEOTIDE SEQUENCE [LARGE SCALE GENOMIC DNA]</scope>
    <source>
        <strain evidence="11 13">Nm2</strain>
    </source>
</reference>
<feature type="domain" description="Manganese/iron superoxide dismutase N-terminal" evidence="8">
    <location>
        <begin position="17"/>
        <end position="103"/>
    </location>
</feature>
<dbReference type="PROSITE" id="PS00088">
    <property type="entry name" value="SOD_MN"/>
    <property type="match status" value="1"/>
</dbReference>
<dbReference type="PRINTS" id="PR01703">
    <property type="entry name" value="MNSODISMTASE"/>
</dbReference>
<keyword evidence="3 7" id="KW-0560">Oxidoreductase</keyword>
<dbReference type="InterPro" id="IPR019831">
    <property type="entry name" value="Mn/Fe_SOD_N"/>
</dbReference>
<keyword evidence="2 6" id="KW-0479">Metal-binding</keyword>
<keyword evidence="4" id="KW-0408">Iron</keyword>
<protein>
    <recommendedName>
        <fullName evidence="7">Superoxide dismutase</fullName>
        <ecNumber evidence="7">1.15.1.1</ecNumber>
    </recommendedName>
</protein>
<dbReference type="OrthoDB" id="9803125at2"/>
<dbReference type="Proteomes" id="UP000034156">
    <property type="component" value="Chromosome"/>
</dbReference>
<feature type="binding site" evidence="6">
    <location>
        <position position="177"/>
    </location>
    <ligand>
        <name>Mn(2+)</name>
        <dbReference type="ChEBI" id="CHEBI:29035"/>
    </ligand>
</feature>
<evidence type="ECO:0000259" key="8">
    <source>
        <dbReference type="Pfam" id="PF00081"/>
    </source>
</evidence>
<dbReference type="InterPro" id="IPR019832">
    <property type="entry name" value="Mn/Fe_SOD_C"/>
</dbReference>
<evidence type="ECO:0000256" key="7">
    <source>
        <dbReference type="RuleBase" id="RU000414"/>
    </source>
</evidence>
<gene>
    <name evidence="10" type="ORF">AAW31_14360</name>
    <name evidence="11" type="ORF">BCL69_100282</name>
</gene>
<feature type="binding site" evidence="6">
    <location>
        <position position="95"/>
    </location>
    <ligand>
        <name>Mn(2+)</name>
        <dbReference type="ChEBI" id="CHEBI:29035"/>
    </ligand>
</feature>
<comment type="catalytic activity">
    <reaction evidence="5 7">
        <text>2 superoxide + 2 H(+) = H2O2 + O2</text>
        <dbReference type="Rhea" id="RHEA:20696"/>
        <dbReference type="ChEBI" id="CHEBI:15378"/>
        <dbReference type="ChEBI" id="CHEBI:15379"/>
        <dbReference type="ChEBI" id="CHEBI:16240"/>
        <dbReference type="ChEBI" id="CHEBI:18421"/>
        <dbReference type="EC" id="1.15.1.1"/>
    </reaction>
</comment>
<dbReference type="Proteomes" id="UP000324176">
    <property type="component" value="Unassembled WGS sequence"/>
</dbReference>
<evidence type="ECO:0000313" key="10">
    <source>
        <dbReference type="EMBL" id="AKH38724.1"/>
    </source>
</evidence>
<dbReference type="SUPFAM" id="SSF46609">
    <property type="entry name" value="Fe,Mn superoxide dismutase (SOD), N-terminal domain"/>
    <property type="match status" value="1"/>
</dbReference>
<dbReference type="Gene3D" id="3.55.40.20">
    <property type="entry name" value="Iron/manganese superoxide dismutase, C-terminal domain"/>
    <property type="match status" value="1"/>
</dbReference>
<dbReference type="PANTHER" id="PTHR42769">
    <property type="entry name" value="SUPEROXIDE DISMUTASE"/>
    <property type="match status" value="1"/>
</dbReference>
<evidence type="ECO:0000313" key="13">
    <source>
        <dbReference type="Proteomes" id="UP000324176"/>
    </source>
</evidence>
<organism evidence="10 12">
    <name type="scientific">Nitrosomonas communis</name>
    <dbReference type="NCBI Taxonomy" id="44574"/>
    <lineage>
        <taxon>Bacteria</taxon>
        <taxon>Pseudomonadati</taxon>
        <taxon>Pseudomonadota</taxon>
        <taxon>Betaproteobacteria</taxon>
        <taxon>Nitrosomonadales</taxon>
        <taxon>Nitrosomonadaceae</taxon>
        <taxon>Nitrosomonas</taxon>
    </lineage>
</organism>
<dbReference type="PIRSF" id="PIRSF000349">
    <property type="entry name" value="SODismutase"/>
    <property type="match status" value="1"/>
</dbReference>
<dbReference type="InterPro" id="IPR036314">
    <property type="entry name" value="SOD_C_sf"/>
</dbReference>
<evidence type="ECO:0000256" key="6">
    <source>
        <dbReference type="PIRSR" id="PIRSR000349-1"/>
    </source>
</evidence>
<dbReference type="PANTHER" id="PTHR42769:SF3">
    <property type="entry name" value="SUPEROXIDE DISMUTASE [FE] 2, CHLOROPLASTIC"/>
    <property type="match status" value="1"/>
</dbReference>
<dbReference type="RefSeq" id="WP_046850760.1">
    <property type="nucleotide sequence ID" value="NZ_CBDIPD010000110.1"/>
</dbReference>
<dbReference type="Pfam" id="PF00081">
    <property type="entry name" value="Sod_Fe_N"/>
    <property type="match status" value="1"/>
</dbReference>
<feature type="domain" description="Manganese/iron superoxide dismutase C-terminal" evidence="9">
    <location>
        <begin position="112"/>
        <end position="210"/>
    </location>
</feature>